<proteinExistence type="inferred from homology"/>
<dbReference type="OrthoDB" id="9808281at2"/>
<dbReference type="GO" id="GO:0008897">
    <property type="term" value="F:holo-[acyl-carrier-protein] synthase activity"/>
    <property type="evidence" value="ECO:0007669"/>
    <property type="project" value="InterPro"/>
</dbReference>
<dbReference type="AlphaFoldDB" id="A0A0S2KC62"/>
<dbReference type="InterPro" id="IPR037143">
    <property type="entry name" value="4-PPantetheinyl_Trfase_dom_sf"/>
</dbReference>
<reference evidence="5 6" key="1">
    <citation type="submission" date="2015-11" db="EMBL/GenBank/DDBJ databases">
        <authorList>
            <person name="Zhang Y."/>
            <person name="Guo Z."/>
        </authorList>
    </citation>
    <scope>NUCLEOTIDE SEQUENCE [LARGE SCALE GENOMIC DNA]</scope>
    <source>
        <strain evidence="5 6">KCTC 32221</strain>
    </source>
</reference>
<keyword evidence="6" id="KW-1185">Reference proteome</keyword>
<evidence type="ECO:0000313" key="5">
    <source>
        <dbReference type="EMBL" id="ALO45898.1"/>
    </source>
</evidence>
<dbReference type="InterPro" id="IPR050559">
    <property type="entry name" value="P-Pant_transferase_sf"/>
</dbReference>
<dbReference type="SUPFAM" id="SSF56214">
    <property type="entry name" value="4'-phosphopantetheinyl transferase"/>
    <property type="match status" value="2"/>
</dbReference>
<dbReference type="STRING" id="1249552.PS2015_1239"/>
<dbReference type="PANTHER" id="PTHR12215">
    <property type="entry name" value="PHOSPHOPANTETHEINE TRANSFERASE"/>
    <property type="match status" value="1"/>
</dbReference>
<dbReference type="Proteomes" id="UP000065641">
    <property type="component" value="Chromosome"/>
</dbReference>
<dbReference type="GO" id="GO:0000287">
    <property type="term" value="F:magnesium ion binding"/>
    <property type="evidence" value="ECO:0007669"/>
    <property type="project" value="InterPro"/>
</dbReference>
<organism evidence="5 6">
    <name type="scientific">Pseudohongiella spirulinae</name>
    <dbReference type="NCBI Taxonomy" id="1249552"/>
    <lineage>
        <taxon>Bacteria</taxon>
        <taxon>Pseudomonadati</taxon>
        <taxon>Pseudomonadota</taxon>
        <taxon>Gammaproteobacteria</taxon>
        <taxon>Pseudomonadales</taxon>
        <taxon>Pseudohongiellaceae</taxon>
        <taxon>Pseudohongiella</taxon>
    </lineage>
</organism>
<evidence type="ECO:0000256" key="2">
    <source>
        <dbReference type="ARBA" id="ARBA00022679"/>
    </source>
</evidence>
<dbReference type="InterPro" id="IPR055066">
    <property type="entry name" value="AASDHPPT_N"/>
</dbReference>
<evidence type="ECO:0000259" key="4">
    <source>
        <dbReference type="Pfam" id="PF22624"/>
    </source>
</evidence>
<evidence type="ECO:0000256" key="1">
    <source>
        <dbReference type="ARBA" id="ARBA00010990"/>
    </source>
</evidence>
<dbReference type="EMBL" id="CP013189">
    <property type="protein sequence ID" value="ALO45898.1"/>
    <property type="molecule type" value="Genomic_DNA"/>
</dbReference>
<dbReference type="RefSeq" id="WP_058021392.1">
    <property type="nucleotide sequence ID" value="NZ_CP013189.1"/>
</dbReference>
<keyword evidence="2" id="KW-0808">Transferase</keyword>
<gene>
    <name evidence="5" type="ORF">PS2015_1239</name>
</gene>
<comment type="similarity">
    <text evidence="1">Belongs to the P-Pant transferase superfamily. Gsp/Sfp/HetI/AcpT family.</text>
</comment>
<dbReference type="KEGG" id="pspi:PS2015_1239"/>
<evidence type="ECO:0000259" key="3">
    <source>
        <dbReference type="Pfam" id="PF01648"/>
    </source>
</evidence>
<evidence type="ECO:0000313" key="6">
    <source>
        <dbReference type="Proteomes" id="UP000065641"/>
    </source>
</evidence>
<dbReference type="GO" id="GO:0005829">
    <property type="term" value="C:cytosol"/>
    <property type="evidence" value="ECO:0007669"/>
    <property type="project" value="TreeGrafter"/>
</dbReference>
<dbReference type="InterPro" id="IPR008278">
    <property type="entry name" value="4-PPantetheinyl_Trfase_dom"/>
</dbReference>
<feature type="domain" description="4'-phosphopantetheinyl transferase N-terminal" evidence="4">
    <location>
        <begin position="22"/>
        <end position="103"/>
    </location>
</feature>
<dbReference type="Gene3D" id="3.90.470.20">
    <property type="entry name" value="4'-phosphopantetheinyl transferase domain"/>
    <property type="match status" value="1"/>
</dbReference>
<dbReference type="Pfam" id="PF22624">
    <property type="entry name" value="AASDHPPT_N"/>
    <property type="match status" value="1"/>
</dbReference>
<name>A0A0S2KC62_9GAMM</name>
<sequence length="258" mass="29049">MKGVHLWLVPDPSIATTVLAEHAESVLSSEELTRCQSHRLPKGQRVFLLTRIVLRELLSHHYPDIQPTQWIFSRSANGKPIVGNPNLNISFNLSHAGSMIALAFAENVSIGVDIEHCEREVDVDGLSGRFFSEAEHKLLMSLPVPARQQRFLTLWTMKEAVVKASGLGLAKALRDYEFIIDEATGHLDFRQSHGRISEQGGPRWEVCAAMSGDYHVALAMSPTDDTSLHSDLTVRWFRWPDRIDCREVDMFYTAKLSD</sequence>
<dbReference type="GO" id="GO:0019878">
    <property type="term" value="P:lysine biosynthetic process via aminoadipic acid"/>
    <property type="evidence" value="ECO:0007669"/>
    <property type="project" value="TreeGrafter"/>
</dbReference>
<dbReference type="Pfam" id="PF01648">
    <property type="entry name" value="ACPS"/>
    <property type="match status" value="1"/>
</dbReference>
<protein>
    <submittedName>
        <fullName evidence="5">Uncharacterized protein</fullName>
    </submittedName>
</protein>
<feature type="domain" description="4'-phosphopantetheinyl transferase" evidence="3">
    <location>
        <begin position="109"/>
        <end position="218"/>
    </location>
</feature>
<dbReference type="PANTHER" id="PTHR12215:SF10">
    <property type="entry name" value="L-AMINOADIPATE-SEMIALDEHYDE DEHYDROGENASE-PHOSPHOPANTETHEINYL TRANSFERASE"/>
    <property type="match status" value="1"/>
</dbReference>
<accession>A0A0S2KC62</accession>